<keyword evidence="1" id="KW-0808">Transferase</keyword>
<dbReference type="SUPFAM" id="SSF53474">
    <property type="entry name" value="alpha/beta-Hydrolases"/>
    <property type="match status" value="1"/>
</dbReference>
<dbReference type="Gene3D" id="3.40.50.1820">
    <property type="entry name" value="alpha/beta hydrolase"/>
    <property type="match status" value="1"/>
</dbReference>
<evidence type="ECO:0000313" key="3">
    <source>
        <dbReference type="EMBL" id="MBL7559135.1"/>
    </source>
</evidence>
<comment type="caution">
    <text evidence="3">The sequence shown here is derived from an EMBL/GenBank/DDBJ whole genome shotgun (WGS) entry which is preliminary data.</text>
</comment>
<evidence type="ECO:0000259" key="2">
    <source>
        <dbReference type="Pfam" id="PF00561"/>
    </source>
</evidence>
<dbReference type="PANTHER" id="PTHR32268">
    <property type="entry name" value="HOMOSERINE O-ACETYLTRANSFERASE"/>
    <property type="match status" value="1"/>
</dbReference>
<gene>
    <name evidence="3" type="ORF">JAO71_04895</name>
</gene>
<dbReference type="PIRSF" id="PIRSF000443">
    <property type="entry name" value="Homoser_Ac_trans"/>
    <property type="match status" value="1"/>
</dbReference>
<reference evidence="3 4" key="1">
    <citation type="submission" date="2020-12" db="EMBL/GenBank/DDBJ databases">
        <title>Olleya sediminilitoris sp. nov., isolated from a tidal flat.</title>
        <authorList>
            <person name="Park S."/>
            <person name="Yoon J.-H."/>
        </authorList>
    </citation>
    <scope>NUCLEOTIDE SEQUENCE [LARGE SCALE GENOMIC DNA]</scope>
    <source>
        <strain evidence="3 4">YSTF-M6</strain>
    </source>
</reference>
<protein>
    <submittedName>
        <fullName evidence="3">Alpha/beta fold hydrolase</fullName>
    </submittedName>
</protein>
<dbReference type="Pfam" id="PF00561">
    <property type="entry name" value="Abhydrolase_1"/>
    <property type="match status" value="1"/>
</dbReference>
<dbReference type="InterPro" id="IPR008220">
    <property type="entry name" value="HAT_MetX-like"/>
</dbReference>
<name>A0ABS1WJ37_9FLAO</name>
<proteinExistence type="predicted"/>
<dbReference type="Proteomes" id="UP000605013">
    <property type="component" value="Unassembled WGS sequence"/>
</dbReference>
<dbReference type="InterPro" id="IPR029058">
    <property type="entry name" value="AB_hydrolase_fold"/>
</dbReference>
<organism evidence="3 4">
    <name type="scientific">Olleya sediminilitoris</name>
    <dbReference type="NCBI Taxonomy" id="2795739"/>
    <lineage>
        <taxon>Bacteria</taxon>
        <taxon>Pseudomonadati</taxon>
        <taxon>Bacteroidota</taxon>
        <taxon>Flavobacteriia</taxon>
        <taxon>Flavobacteriales</taxon>
        <taxon>Flavobacteriaceae</taxon>
    </lineage>
</organism>
<dbReference type="GO" id="GO:0016787">
    <property type="term" value="F:hydrolase activity"/>
    <property type="evidence" value="ECO:0007669"/>
    <property type="project" value="UniProtKB-KW"/>
</dbReference>
<evidence type="ECO:0000313" key="4">
    <source>
        <dbReference type="Proteomes" id="UP000605013"/>
    </source>
</evidence>
<keyword evidence="4" id="KW-1185">Reference proteome</keyword>
<accession>A0ABS1WJ37</accession>
<sequence length="334" mass="37978">MKNLKYISIPGFVNNNGQTFDINLSYQLFGQPLHSAPIVLVNHALTGNSNVVGENGWWNDLIGENKCIDTSYYTILAFNIPGNGFDNKQEHLIHNYKGFTARNIAQLFAEGLKQLEITELFSIIGGSVGGGIAWELAILQPNLAKHLIPIATDWKVTDWLIANCHIQEAILNNSIKPLEDARMHAMTLYRTPESLTKKFDRDQTENSVFKVESWLNYHGQNLDKRFHLPAYKLMNQILKTIDITRGRLSFKEVASAIKGHVHIITINSDLFFKADENWETYLDLKSVKKEVTIGEIKSIHGHDAFLIEFDQLSKLLNPIFEVKKQYNTVLKKAI</sequence>
<keyword evidence="3" id="KW-0378">Hydrolase</keyword>
<dbReference type="RefSeq" id="WP_116824087.1">
    <property type="nucleotide sequence ID" value="NZ_JAEMEF010000003.1"/>
</dbReference>
<dbReference type="InterPro" id="IPR000073">
    <property type="entry name" value="AB_hydrolase_1"/>
</dbReference>
<feature type="domain" description="AB hydrolase-1" evidence="2">
    <location>
        <begin position="37"/>
        <end position="152"/>
    </location>
</feature>
<dbReference type="EMBL" id="JAEMEF010000003">
    <property type="protein sequence ID" value="MBL7559135.1"/>
    <property type="molecule type" value="Genomic_DNA"/>
</dbReference>
<dbReference type="PANTHER" id="PTHR32268:SF11">
    <property type="entry name" value="HOMOSERINE O-ACETYLTRANSFERASE"/>
    <property type="match status" value="1"/>
</dbReference>
<evidence type="ECO:0000256" key="1">
    <source>
        <dbReference type="ARBA" id="ARBA00022679"/>
    </source>
</evidence>